<protein>
    <submittedName>
        <fullName evidence="1">DUF based on E. rectale Gene description</fullName>
    </submittedName>
</protein>
<proteinExistence type="predicted"/>
<gene>
    <name evidence="1" type="ORF">ERS852406_02398</name>
</gene>
<accession>A0A174GL29</accession>
<reference evidence="1 2" key="1">
    <citation type="submission" date="2015-09" db="EMBL/GenBank/DDBJ databases">
        <authorList>
            <consortium name="Pathogen Informatics"/>
        </authorList>
    </citation>
    <scope>NUCLEOTIDE SEQUENCE [LARGE SCALE GENOMIC DNA]</scope>
    <source>
        <strain evidence="1 2">2789STDY5608849</strain>
    </source>
</reference>
<sequence length="178" mass="20557">MTAKLLEKHITDTIREWQVKIGYEGGTMKLYYPAESLRRSLSLDETEDLAKALDAFCKNVQPRLGMLTISAVKDRYCVEIPEEGCSYIEREIPVPELLQNLLQVITTPGNTMEQVRDCFSSYAEKMHTTVEENASEEHEMGHVFSFSDPSVDEYCYCVEENEFGLTYHRFSREDYEAL</sequence>
<dbReference type="InterPro" id="IPR024539">
    <property type="entry name" value="DUF3877"/>
</dbReference>
<evidence type="ECO:0000313" key="2">
    <source>
        <dbReference type="Proteomes" id="UP000095706"/>
    </source>
</evidence>
<dbReference type="EMBL" id="CYYV01000011">
    <property type="protein sequence ID" value="CUO61650.1"/>
    <property type="molecule type" value="Genomic_DNA"/>
</dbReference>
<evidence type="ECO:0000313" key="1">
    <source>
        <dbReference type="EMBL" id="CUO61650.1"/>
    </source>
</evidence>
<dbReference type="Pfam" id="PF12993">
    <property type="entry name" value="DUF3877"/>
    <property type="match status" value="1"/>
</dbReference>
<dbReference type="RefSeq" id="WP_055228154.1">
    <property type="nucleotide sequence ID" value="NZ_CYYV01000011.1"/>
</dbReference>
<dbReference type="Proteomes" id="UP000095706">
    <property type="component" value="Unassembled WGS sequence"/>
</dbReference>
<dbReference type="AlphaFoldDB" id="A0A174GL29"/>
<name>A0A174GL29_9FIRM</name>
<organism evidence="1 2">
    <name type="scientific">Fusicatenibacter saccharivorans</name>
    <dbReference type="NCBI Taxonomy" id="1150298"/>
    <lineage>
        <taxon>Bacteria</taxon>
        <taxon>Bacillati</taxon>
        <taxon>Bacillota</taxon>
        <taxon>Clostridia</taxon>
        <taxon>Lachnospirales</taxon>
        <taxon>Lachnospiraceae</taxon>
        <taxon>Fusicatenibacter</taxon>
    </lineage>
</organism>